<name>A0ABU1INK9_9BACL</name>
<evidence type="ECO:0000313" key="6">
    <source>
        <dbReference type="Proteomes" id="UP001185012"/>
    </source>
</evidence>
<keyword evidence="3" id="KW-0804">Transcription</keyword>
<comment type="caution">
    <text evidence="5">The sequence shown here is derived from an EMBL/GenBank/DDBJ whole genome shotgun (WGS) entry which is preliminary data.</text>
</comment>
<dbReference type="InterPro" id="IPR000524">
    <property type="entry name" value="Tscrpt_reg_HTH_GntR"/>
</dbReference>
<dbReference type="SMART" id="SM00345">
    <property type="entry name" value="HTH_GNTR"/>
    <property type="match status" value="1"/>
</dbReference>
<dbReference type="EMBL" id="JAVDQG010000003">
    <property type="protein sequence ID" value="MDR6225355.1"/>
    <property type="molecule type" value="Genomic_DNA"/>
</dbReference>
<dbReference type="PANTHER" id="PTHR38445">
    <property type="entry name" value="HTH-TYPE TRANSCRIPTIONAL REPRESSOR YTRA"/>
    <property type="match status" value="1"/>
</dbReference>
<reference evidence="5 6" key="1">
    <citation type="submission" date="2023-07" db="EMBL/GenBank/DDBJ databases">
        <title>Genomic Encyclopedia of Type Strains, Phase IV (KMG-IV): sequencing the most valuable type-strain genomes for metagenomic binning, comparative biology and taxonomic classification.</title>
        <authorList>
            <person name="Goeker M."/>
        </authorList>
    </citation>
    <scope>NUCLEOTIDE SEQUENCE [LARGE SCALE GENOMIC DNA]</scope>
    <source>
        <strain evidence="5 6">DSM 45903</strain>
    </source>
</reference>
<dbReference type="Proteomes" id="UP001185012">
    <property type="component" value="Unassembled WGS sequence"/>
</dbReference>
<evidence type="ECO:0000259" key="4">
    <source>
        <dbReference type="PROSITE" id="PS50949"/>
    </source>
</evidence>
<dbReference type="Pfam" id="PF00392">
    <property type="entry name" value="GntR"/>
    <property type="match status" value="1"/>
</dbReference>
<keyword evidence="1" id="KW-0805">Transcription regulation</keyword>
<dbReference type="Gene3D" id="1.10.10.10">
    <property type="entry name" value="Winged helix-like DNA-binding domain superfamily/Winged helix DNA-binding domain"/>
    <property type="match status" value="1"/>
</dbReference>
<keyword evidence="2" id="KW-0238">DNA-binding</keyword>
<organism evidence="5 6">
    <name type="scientific">Desmospora profundinema</name>
    <dbReference type="NCBI Taxonomy" id="1571184"/>
    <lineage>
        <taxon>Bacteria</taxon>
        <taxon>Bacillati</taxon>
        <taxon>Bacillota</taxon>
        <taxon>Bacilli</taxon>
        <taxon>Bacillales</taxon>
        <taxon>Thermoactinomycetaceae</taxon>
        <taxon>Desmospora</taxon>
    </lineage>
</organism>
<dbReference type="RefSeq" id="WP_309863940.1">
    <property type="nucleotide sequence ID" value="NZ_JAVDQG010000003.1"/>
</dbReference>
<sequence>MALPIRVEAGKNVPIYRQIHDQLKDLIYSNQLPSGTPLPSIRALAQDLGCSVITTRRAYQDLESEGLIVTQQGRGTFVAEVEDPRRESHRQETLRQTLQEAIDHGLRMDFSIREIRAYFEEGLKHAGSPHHRKQEEDKR</sequence>
<dbReference type="CDD" id="cd07377">
    <property type="entry name" value="WHTH_GntR"/>
    <property type="match status" value="1"/>
</dbReference>
<proteinExistence type="predicted"/>
<accession>A0ABU1INK9</accession>
<dbReference type="SUPFAM" id="SSF46785">
    <property type="entry name" value="Winged helix' DNA-binding domain"/>
    <property type="match status" value="1"/>
</dbReference>
<evidence type="ECO:0000313" key="5">
    <source>
        <dbReference type="EMBL" id="MDR6225355.1"/>
    </source>
</evidence>
<evidence type="ECO:0000256" key="3">
    <source>
        <dbReference type="ARBA" id="ARBA00023163"/>
    </source>
</evidence>
<feature type="domain" description="HTH gntR-type" evidence="4">
    <location>
        <begin position="13"/>
        <end position="81"/>
    </location>
</feature>
<dbReference type="InterPro" id="IPR036390">
    <property type="entry name" value="WH_DNA-bd_sf"/>
</dbReference>
<protein>
    <submittedName>
        <fullName evidence="5">GntR family transcriptional regulator</fullName>
    </submittedName>
</protein>
<evidence type="ECO:0000256" key="1">
    <source>
        <dbReference type="ARBA" id="ARBA00023015"/>
    </source>
</evidence>
<dbReference type="PANTHER" id="PTHR38445:SF9">
    <property type="entry name" value="HTH-TYPE TRANSCRIPTIONAL REPRESSOR YTRA"/>
    <property type="match status" value="1"/>
</dbReference>
<dbReference type="InterPro" id="IPR036388">
    <property type="entry name" value="WH-like_DNA-bd_sf"/>
</dbReference>
<gene>
    <name evidence="5" type="ORF">JOE21_001353</name>
</gene>
<dbReference type="PROSITE" id="PS50949">
    <property type="entry name" value="HTH_GNTR"/>
    <property type="match status" value="1"/>
</dbReference>
<keyword evidence="6" id="KW-1185">Reference proteome</keyword>
<evidence type="ECO:0000256" key="2">
    <source>
        <dbReference type="ARBA" id="ARBA00023125"/>
    </source>
</evidence>